<dbReference type="EMBL" id="OX459966">
    <property type="protein sequence ID" value="CAI9171466.1"/>
    <property type="molecule type" value="Genomic_DNA"/>
</dbReference>
<dbReference type="Proteomes" id="UP001176941">
    <property type="component" value="Chromosome 30"/>
</dbReference>
<evidence type="ECO:0000256" key="1">
    <source>
        <dbReference type="SAM" id="MobiDB-lite"/>
    </source>
</evidence>
<reference evidence="2" key="1">
    <citation type="submission" date="2023-04" db="EMBL/GenBank/DDBJ databases">
        <authorList>
            <consortium name="ELIXIR-Norway"/>
        </authorList>
    </citation>
    <scope>NUCLEOTIDE SEQUENCE [LARGE SCALE GENOMIC DNA]</scope>
</reference>
<feature type="compositionally biased region" description="Basic and acidic residues" evidence="1">
    <location>
        <begin position="162"/>
        <end position="171"/>
    </location>
</feature>
<sequence length="311" mass="33468">MNCTQFFPEVDRGSFPAMWIGSPELEEALGLPCPLVRGNQCAGRGPGLSSCSPPSSFAREEGTRSWLLQAFSLGSPPPTANSLGRAPSLQRPGSLQRLQAQPAWELLAKRQAEAQHQAASSKGAAPTPTPDPRPGGAWRGLESSLVQAGLRWAADYLPSQRRPVDVSEQPRRTRHHPRPRKPEVRRGRRVREQVSGDGPPTRVLLSVHAVTQKPVYSTRFRGTGPAAEPARHRPSPQGPSGNSAAQRPTDREQSGLGAPDVQAPMEPPSPEASDGVIRPPGTPGLLEDELGVLPPSHTQHLAWSVTQRPRS</sequence>
<gene>
    <name evidence="2" type="ORF">MRATA1EN1_LOCUS20428</name>
</gene>
<keyword evidence="3" id="KW-1185">Reference proteome</keyword>
<feature type="region of interest" description="Disordered" evidence="1">
    <location>
        <begin position="76"/>
        <end position="97"/>
    </location>
</feature>
<evidence type="ECO:0000313" key="2">
    <source>
        <dbReference type="EMBL" id="CAI9171466.1"/>
    </source>
</evidence>
<name>A0ABN8ZGZ3_RANTA</name>
<feature type="region of interest" description="Disordered" evidence="1">
    <location>
        <begin position="156"/>
        <end position="311"/>
    </location>
</feature>
<protein>
    <submittedName>
        <fullName evidence="2">Uncharacterized protein</fullName>
    </submittedName>
</protein>
<proteinExistence type="predicted"/>
<feature type="compositionally biased region" description="Basic and acidic residues" evidence="1">
    <location>
        <begin position="180"/>
        <end position="194"/>
    </location>
</feature>
<feature type="region of interest" description="Disordered" evidence="1">
    <location>
        <begin position="110"/>
        <end position="139"/>
    </location>
</feature>
<accession>A0ABN8ZGZ3</accession>
<organism evidence="2 3">
    <name type="scientific">Rangifer tarandus platyrhynchus</name>
    <name type="common">Svalbard reindeer</name>
    <dbReference type="NCBI Taxonomy" id="3082113"/>
    <lineage>
        <taxon>Eukaryota</taxon>
        <taxon>Metazoa</taxon>
        <taxon>Chordata</taxon>
        <taxon>Craniata</taxon>
        <taxon>Vertebrata</taxon>
        <taxon>Euteleostomi</taxon>
        <taxon>Mammalia</taxon>
        <taxon>Eutheria</taxon>
        <taxon>Laurasiatheria</taxon>
        <taxon>Artiodactyla</taxon>
        <taxon>Ruminantia</taxon>
        <taxon>Pecora</taxon>
        <taxon>Cervidae</taxon>
        <taxon>Odocoileinae</taxon>
        <taxon>Rangifer</taxon>
    </lineage>
</organism>
<evidence type="ECO:0000313" key="3">
    <source>
        <dbReference type="Proteomes" id="UP001176941"/>
    </source>
</evidence>
<feature type="compositionally biased region" description="Polar residues" evidence="1">
    <location>
        <begin position="296"/>
        <end position="311"/>
    </location>
</feature>